<keyword evidence="1" id="KW-1133">Transmembrane helix</keyword>
<protein>
    <recommendedName>
        <fullName evidence="3">AsmA domain-containing protein</fullName>
    </recommendedName>
</protein>
<evidence type="ECO:0000256" key="1">
    <source>
        <dbReference type="SAM" id="Phobius"/>
    </source>
</evidence>
<dbReference type="EMBL" id="SNRY01001731">
    <property type="protein sequence ID" value="KAA6328925.1"/>
    <property type="molecule type" value="Genomic_DNA"/>
</dbReference>
<feature type="transmembrane region" description="Helical" evidence="1">
    <location>
        <begin position="26"/>
        <end position="47"/>
    </location>
</feature>
<name>A0A5J4R5V0_9ZZZZ</name>
<gene>
    <name evidence="2" type="ORF">EZS27_022219</name>
</gene>
<reference evidence="2" key="1">
    <citation type="submission" date="2019-03" db="EMBL/GenBank/DDBJ databases">
        <title>Single cell metagenomics reveals metabolic interactions within the superorganism composed of flagellate Streblomastix strix and complex community of Bacteroidetes bacteria on its surface.</title>
        <authorList>
            <person name="Treitli S.C."/>
            <person name="Kolisko M."/>
            <person name="Husnik F."/>
            <person name="Keeling P."/>
            <person name="Hampl V."/>
        </authorList>
    </citation>
    <scope>NUCLEOTIDE SEQUENCE</scope>
    <source>
        <strain evidence="2">STM</strain>
    </source>
</reference>
<organism evidence="2">
    <name type="scientific">termite gut metagenome</name>
    <dbReference type="NCBI Taxonomy" id="433724"/>
    <lineage>
        <taxon>unclassified sequences</taxon>
        <taxon>metagenomes</taxon>
        <taxon>organismal metagenomes</taxon>
    </lineage>
</organism>
<proteinExistence type="predicted"/>
<dbReference type="AlphaFoldDB" id="A0A5J4R5V0"/>
<evidence type="ECO:0008006" key="3">
    <source>
        <dbReference type="Google" id="ProtNLM"/>
    </source>
</evidence>
<comment type="caution">
    <text evidence="2">The sequence shown here is derived from an EMBL/GenBank/DDBJ whole genome shotgun (WGS) entry which is preliminary data.</text>
</comment>
<accession>A0A5J4R5V0</accession>
<evidence type="ECO:0000313" key="2">
    <source>
        <dbReference type="EMBL" id="KAA6328925.1"/>
    </source>
</evidence>
<feature type="non-terminal residue" evidence="2">
    <location>
        <position position="151"/>
    </location>
</feature>
<sequence>MFILIFHIFADKYHQKAISINTFRNIFGFIFYITVGIYVAIVILLNIPYVQQKIAVTITERFTELTDAELSVGEISVGFLFNRLTIDDVLLKDKENKEMLKVSRLSVKYSIWAALRGKISLSNVQLFGFDINLNRENPESEPNFMFLVDAF</sequence>
<keyword evidence="1" id="KW-0472">Membrane</keyword>
<keyword evidence="1" id="KW-0812">Transmembrane</keyword>